<keyword evidence="4" id="KW-1185">Reference proteome</keyword>
<evidence type="ECO:0000259" key="2">
    <source>
        <dbReference type="PROSITE" id="PS50206"/>
    </source>
</evidence>
<feature type="domain" description="Rhodanese" evidence="2">
    <location>
        <begin position="17"/>
        <end position="109"/>
    </location>
</feature>
<reference evidence="3 4" key="1">
    <citation type="submission" date="2019-02" db="EMBL/GenBank/DDBJ databases">
        <title>Deep-cultivation of Planctomycetes and their phenomic and genomic characterization uncovers novel biology.</title>
        <authorList>
            <person name="Wiegand S."/>
            <person name="Jogler M."/>
            <person name="Boedeker C."/>
            <person name="Pinto D."/>
            <person name="Vollmers J."/>
            <person name="Rivas-Marin E."/>
            <person name="Kohn T."/>
            <person name="Peeters S.H."/>
            <person name="Heuer A."/>
            <person name="Rast P."/>
            <person name="Oberbeckmann S."/>
            <person name="Bunk B."/>
            <person name="Jeske O."/>
            <person name="Meyerdierks A."/>
            <person name="Storesund J.E."/>
            <person name="Kallscheuer N."/>
            <person name="Luecker S."/>
            <person name="Lage O.M."/>
            <person name="Pohl T."/>
            <person name="Merkel B.J."/>
            <person name="Hornburger P."/>
            <person name="Mueller R.-W."/>
            <person name="Bruemmer F."/>
            <person name="Labrenz M."/>
            <person name="Spormann A.M."/>
            <person name="Op Den Camp H."/>
            <person name="Overmann J."/>
            <person name="Amann R."/>
            <person name="Jetten M.S.M."/>
            <person name="Mascher T."/>
            <person name="Medema M.H."/>
            <person name="Devos D.P."/>
            <person name="Kaster A.-K."/>
            <person name="Ovreas L."/>
            <person name="Rohde M."/>
            <person name="Galperin M.Y."/>
            <person name="Jogler C."/>
        </authorList>
    </citation>
    <scope>NUCLEOTIDE SEQUENCE [LARGE SCALE GENOMIC DNA]</scope>
    <source>
        <strain evidence="3 4">Poly41</strain>
    </source>
</reference>
<protein>
    <submittedName>
        <fullName evidence="3">Inner membrane protein YgaP</fullName>
    </submittedName>
</protein>
<dbReference type="RefSeq" id="WP_146531133.1">
    <property type="nucleotide sequence ID" value="NZ_SJPV01000019.1"/>
</dbReference>
<dbReference type="InterPro" id="IPR036873">
    <property type="entry name" value="Rhodanese-like_dom_sf"/>
</dbReference>
<dbReference type="InterPro" id="IPR052367">
    <property type="entry name" value="Thiosulfate_ST/Rhodanese-like"/>
</dbReference>
<dbReference type="PANTHER" id="PTHR45431:SF3">
    <property type="entry name" value="RHODANESE-LIKE DOMAIN-CONTAINING PROTEIN 15, CHLOROPLASTIC"/>
    <property type="match status" value="1"/>
</dbReference>
<dbReference type="Pfam" id="PF00581">
    <property type="entry name" value="Rhodanese"/>
    <property type="match status" value="1"/>
</dbReference>
<dbReference type="Gene3D" id="6.10.140.1340">
    <property type="match status" value="1"/>
</dbReference>
<feature type="transmembrane region" description="Helical" evidence="1">
    <location>
        <begin position="122"/>
        <end position="142"/>
    </location>
</feature>
<dbReference type="EMBL" id="SJPV01000019">
    <property type="protein sequence ID" value="TWU30974.1"/>
    <property type="molecule type" value="Genomic_DNA"/>
</dbReference>
<organism evidence="3 4">
    <name type="scientific">Novipirellula artificiosorum</name>
    <dbReference type="NCBI Taxonomy" id="2528016"/>
    <lineage>
        <taxon>Bacteria</taxon>
        <taxon>Pseudomonadati</taxon>
        <taxon>Planctomycetota</taxon>
        <taxon>Planctomycetia</taxon>
        <taxon>Pirellulales</taxon>
        <taxon>Pirellulaceae</taxon>
        <taxon>Novipirellula</taxon>
    </lineage>
</organism>
<evidence type="ECO:0000256" key="1">
    <source>
        <dbReference type="SAM" id="Phobius"/>
    </source>
</evidence>
<sequence length="186" mass="19641">MSEVQTISVRDLAALEAKESIELIDVRTPAEFRGIHAESARNLPLDALDPDAIMKNRSGQADAPLYVICRSGGRATKACQQFIQAGYNNVVNVEGGTSAWDSAGLPVVRGKQTMSLERQTRIAVGVIVLISGVLAVAVNPYFAVIAAMMGAGLAFAGITDSCMLGMMLAKMPWNQAGTEVQACAVK</sequence>
<dbReference type="PANTHER" id="PTHR45431">
    <property type="entry name" value="RHODANESE-LIKE DOMAIN-CONTAINING PROTEIN 15, CHLOROPLASTIC"/>
    <property type="match status" value="1"/>
</dbReference>
<dbReference type="PROSITE" id="PS50206">
    <property type="entry name" value="RHODANESE_3"/>
    <property type="match status" value="1"/>
</dbReference>
<dbReference type="Gene3D" id="3.40.250.10">
    <property type="entry name" value="Rhodanese-like domain"/>
    <property type="match status" value="1"/>
</dbReference>
<name>A0A5C6D4V6_9BACT</name>
<keyword evidence="1" id="KW-1133">Transmembrane helix</keyword>
<dbReference type="SMART" id="SM00450">
    <property type="entry name" value="RHOD"/>
    <property type="match status" value="1"/>
</dbReference>
<gene>
    <name evidence="3" type="primary">ygaP_3</name>
    <name evidence="3" type="ORF">Poly41_64430</name>
</gene>
<dbReference type="InterPro" id="IPR001763">
    <property type="entry name" value="Rhodanese-like_dom"/>
</dbReference>
<dbReference type="InterPro" id="IPR021309">
    <property type="entry name" value="YgaP-like_TM"/>
</dbReference>
<evidence type="ECO:0000313" key="4">
    <source>
        <dbReference type="Proteomes" id="UP000319143"/>
    </source>
</evidence>
<evidence type="ECO:0000313" key="3">
    <source>
        <dbReference type="EMBL" id="TWU30974.1"/>
    </source>
</evidence>
<dbReference type="CDD" id="cd00158">
    <property type="entry name" value="RHOD"/>
    <property type="match status" value="1"/>
</dbReference>
<dbReference type="Pfam" id="PF11127">
    <property type="entry name" value="YgaP-like_TM"/>
    <property type="match status" value="1"/>
</dbReference>
<keyword evidence="1" id="KW-0472">Membrane</keyword>
<proteinExistence type="predicted"/>
<dbReference type="Proteomes" id="UP000319143">
    <property type="component" value="Unassembled WGS sequence"/>
</dbReference>
<accession>A0A5C6D4V6</accession>
<dbReference type="OrthoDB" id="9800872at2"/>
<dbReference type="AlphaFoldDB" id="A0A5C6D4V6"/>
<comment type="caution">
    <text evidence="3">The sequence shown here is derived from an EMBL/GenBank/DDBJ whole genome shotgun (WGS) entry which is preliminary data.</text>
</comment>
<dbReference type="SUPFAM" id="SSF52821">
    <property type="entry name" value="Rhodanese/Cell cycle control phosphatase"/>
    <property type="match status" value="1"/>
</dbReference>
<keyword evidence="1" id="KW-0812">Transmembrane</keyword>